<dbReference type="Gene3D" id="3.40.390.10">
    <property type="entry name" value="Collagenase (Catalytic Domain)"/>
    <property type="match status" value="1"/>
</dbReference>
<sequence>MLNTDVHAPVKARANVNLMNTDLFHETYQTSEKDKMYLAPEKRVKIW</sequence>
<evidence type="ECO:0000259" key="1">
    <source>
        <dbReference type="Pfam" id="PF01431"/>
    </source>
</evidence>
<dbReference type="AlphaFoldDB" id="A0A3B0PVK5"/>
<dbReference type="Pfam" id="PF01431">
    <property type="entry name" value="Peptidase_M13"/>
    <property type="match status" value="1"/>
</dbReference>
<dbReference type="SUPFAM" id="SSF55486">
    <property type="entry name" value="Metalloproteases ('zincins'), catalytic domain"/>
    <property type="match status" value="1"/>
</dbReference>
<keyword evidence="2" id="KW-0378">Hydrolase</keyword>
<name>A0A3B0PVK5_MYCSY</name>
<protein>
    <submittedName>
        <fullName evidence="2">Neutral endopeptidase</fullName>
        <ecNumber evidence="2">3.4.24.-</ecNumber>
    </submittedName>
</protein>
<dbReference type="EC" id="3.4.24.-" evidence="2"/>
<feature type="non-terminal residue" evidence="2">
    <location>
        <position position="47"/>
    </location>
</feature>
<dbReference type="InterPro" id="IPR018497">
    <property type="entry name" value="Peptidase_M13_C"/>
</dbReference>
<dbReference type="Proteomes" id="UP000259328">
    <property type="component" value="Chromosome"/>
</dbReference>
<dbReference type="GO" id="GO:0004222">
    <property type="term" value="F:metalloendopeptidase activity"/>
    <property type="evidence" value="ECO:0007669"/>
    <property type="project" value="InterPro"/>
</dbReference>
<feature type="domain" description="Peptidase M13 C-terminal" evidence="1">
    <location>
        <begin position="3"/>
        <end position="44"/>
    </location>
</feature>
<gene>
    <name evidence="2" type="primary">pepO_3</name>
    <name evidence="2" type="ORF">NCTC10124_01082</name>
</gene>
<accession>A0A3B0PVK5</accession>
<dbReference type="EMBL" id="LS991953">
    <property type="protein sequence ID" value="SYV93343.1"/>
    <property type="molecule type" value="Genomic_DNA"/>
</dbReference>
<dbReference type="InterPro" id="IPR024079">
    <property type="entry name" value="MetalloPept_cat_dom_sf"/>
</dbReference>
<dbReference type="GO" id="GO:0006508">
    <property type="term" value="P:proteolysis"/>
    <property type="evidence" value="ECO:0007669"/>
    <property type="project" value="InterPro"/>
</dbReference>
<proteinExistence type="predicted"/>
<evidence type="ECO:0000313" key="3">
    <source>
        <dbReference type="Proteomes" id="UP000259328"/>
    </source>
</evidence>
<reference evidence="3" key="1">
    <citation type="submission" date="2018-06" db="EMBL/GenBank/DDBJ databases">
        <authorList>
            <consortium name="Pathogen Informatics"/>
        </authorList>
    </citation>
    <scope>NUCLEOTIDE SEQUENCE [LARGE SCALE GENOMIC DNA]</scope>
    <source>
        <strain evidence="3">NCTC10124</strain>
    </source>
</reference>
<organism evidence="2 3">
    <name type="scientific">Mycoplasmopsis synoviae</name>
    <name type="common">Mycoplasma synoviae</name>
    <dbReference type="NCBI Taxonomy" id="2109"/>
    <lineage>
        <taxon>Bacteria</taxon>
        <taxon>Bacillati</taxon>
        <taxon>Mycoplasmatota</taxon>
        <taxon>Mycoplasmoidales</taxon>
        <taxon>Metamycoplasmataceae</taxon>
        <taxon>Mycoplasmopsis</taxon>
    </lineage>
</organism>
<evidence type="ECO:0000313" key="2">
    <source>
        <dbReference type="EMBL" id="SYV93343.1"/>
    </source>
</evidence>